<dbReference type="Gene3D" id="3.20.20.410">
    <property type="entry name" value="Protein of unknown function UPF0759"/>
    <property type="match status" value="1"/>
</dbReference>
<dbReference type="PANTHER" id="PTHR30348:SF14">
    <property type="entry name" value="BLR8050 PROTEIN"/>
    <property type="match status" value="1"/>
</dbReference>
<dbReference type="PANTHER" id="PTHR30348">
    <property type="entry name" value="UNCHARACTERIZED PROTEIN YECE"/>
    <property type="match status" value="1"/>
</dbReference>
<proteinExistence type="predicted"/>
<dbReference type="InterPro" id="IPR036520">
    <property type="entry name" value="UPF0759_sf"/>
</dbReference>
<dbReference type="InterPro" id="IPR002763">
    <property type="entry name" value="DUF72"/>
</dbReference>
<evidence type="ECO:0000313" key="2">
    <source>
        <dbReference type="Proteomes" id="UP000190897"/>
    </source>
</evidence>
<dbReference type="RefSeq" id="WP_082213027.1">
    <property type="nucleotide sequence ID" value="NZ_FUZA01000001.1"/>
</dbReference>
<dbReference type="Pfam" id="PF01904">
    <property type="entry name" value="DUF72"/>
    <property type="match status" value="1"/>
</dbReference>
<evidence type="ECO:0000313" key="1">
    <source>
        <dbReference type="EMBL" id="SKB47996.1"/>
    </source>
</evidence>
<name>A0A1T5BL72_9BACT</name>
<dbReference type="Proteomes" id="UP000190897">
    <property type="component" value="Unassembled WGS sequence"/>
</dbReference>
<dbReference type="EMBL" id="FUZA01000001">
    <property type="protein sequence ID" value="SKB47996.1"/>
    <property type="molecule type" value="Genomic_DNA"/>
</dbReference>
<keyword evidence="2" id="KW-1185">Reference proteome</keyword>
<sequence>MTDSKIPLFFAGSSGLMLPVPNKQFYPEEFKDKSRLTYYASLFNSIEINSSFYKIPLASTVRNWSAQVPEDFKFTFKLWREISHNKGLVFNPDDVHRFLQVISHIGDKKGALLVQFPPSLKVIMRPQLENLLVAISEADPEKHWNVALEFRHSSWYNEDIFELTDHFGFEIVSHDKPGSAPGLPVSDTKFKYLRFHGPKGDYRGTYEDDFLYETAEQIQDWIADGKTVYAYFNNTMGEAIKNLNLLNAIVDPVE</sequence>
<dbReference type="STRING" id="651661.SAMN05660293_00440"/>
<dbReference type="AlphaFoldDB" id="A0A1T5BL72"/>
<protein>
    <submittedName>
        <fullName evidence="1">Uncharacterized conserved protein YecE, DUF72 family</fullName>
    </submittedName>
</protein>
<organism evidence="1 2">
    <name type="scientific">Dyadobacter psychrophilus</name>
    <dbReference type="NCBI Taxonomy" id="651661"/>
    <lineage>
        <taxon>Bacteria</taxon>
        <taxon>Pseudomonadati</taxon>
        <taxon>Bacteroidota</taxon>
        <taxon>Cytophagia</taxon>
        <taxon>Cytophagales</taxon>
        <taxon>Spirosomataceae</taxon>
        <taxon>Dyadobacter</taxon>
    </lineage>
</organism>
<accession>A0A1T5BL72</accession>
<reference evidence="2" key="1">
    <citation type="submission" date="2017-02" db="EMBL/GenBank/DDBJ databases">
        <authorList>
            <person name="Varghese N."/>
            <person name="Submissions S."/>
        </authorList>
    </citation>
    <scope>NUCLEOTIDE SEQUENCE [LARGE SCALE GENOMIC DNA]</scope>
    <source>
        <strain evidence="2">DSM 22270</strain>
    </source>
</reference>
<gene>
    <name evidence="1" type="ORF">SAMN05660293_00440</name>
</gene>
<dbReference type="SUPFAM" id="SSF117396">
    <property type="entry name" value="TM1631-like"/>
    <property type="match status" value="1"/>
</dbReference>
<dbReference type="OrthoDB" id="9780310at2"/>